<dbReference type="InterPro" id="IPR008271">
    <property type="entry name" value="Ser/Thr_kinase_AS"/>
</dbReference>
<keyword evidence="6 9" id="KW-0067">ATP-binding</keyword>
<sequence>MSAMPKVGLAAAGPAKSKPRGSREKAEQNADADAPIGKFNPSQYYEEIRHLGSGAFGAAVLVRRLKDGRRLVAKKCSVKDMEEKQRRMCFEEIALLQKVRHECVAQLVDFVWASKDMLSYWIVLKFYPGGDVQSEIDTCRENQLELPIGKVKNWVTQLCMALKHVHKLRIVHRDVKGSNMFISGARNIVLGDFGVSKQLTESEQKAMTSVGSPMYMAPEWWDGRGGTANSDMWSVGVVLFELMALHRPFEAQNVLSLVHKITTEEPAALPEDADPQLSSLAMQLLDKRPERRPSAAEVLQAKGLEDAEKILQIYREALEKKSDRHQRRLAREEDAAAGKRPRRFSRSSSMSSECESSGNAAGFRGINLVDIARRQAGVVPKFQEEGASEDEEDEESSEWDEDEEEEEAAESESALSSEMDSWHGAAVEDPECLGEVLAGSAFGEADSLGNLLEKTPKEKSEVTLVPASVDQDIPARRTSPSDTLTFTSSEQSTLDKETNFSITQSQLVTRQAIEKTRFPDAKQVPASAKAEAAVEVTSFPAKPQVSVPEITVVPEITTCPTAKAKSQPEPRPTLTTSSGSDSWADARAFQTAGLEGEDAMSAANSKTLQVRHQKKEKEETSAAIAVDSDEEDSQEEEEEEEEEKTEDEEDEEEEDHEIEEEVEVQDEAAESPEEDQEDEHIEEAIDMDKTRNPADVAPNELRATQASGGCRSQPTFSVAPPLEDGEESPRQTGTARVSSTGWQVAGDGVRPRSISEDVDSYFRSSCTRTLHRFSAGDESCSLELEPVLQRTTFRSSRSEGLTADSTGSWVRRTTLAAMSGALHTRPDQAQVMDFHAPPREVKSREAKQAVLATAAYPSTDGDVLQPGAPDSPGSSVRLAFRGAHRLQGGRRCVTLYESGREREVAVRSQSLGSAPRDTSRVLGLNNEAISLTIRPQTTDSPRGSLQVSQGNLGAAHGAKVLQPLLQSSTKSLKSPGDVLGNPRVEKPSVPASSCRSASERELRSKPPSGLSRLGTRKVCL</sequence>
<dbReference type="PROSITE" id="PS50011">
    <property type="entry name" value="PROTEIN_KINASE_DOM"/>
    <property type="match status" value="1"/>
</dbReference>
<evidence type="ECO:0000259" key="11">
    <source>
        <dbReference type="PROSITE" id="PS50011"/>
    </source>
</evidence>
<dbReference type="InterPro" id="IPR017441">
    <property type="entry name" value="Protein_kinase_ATP_BS"/>
</dbReference>
<evidence type="ECO:0000256" key="1">
    <source>
        <dbReference type="ARBA" id="ARBA00012513"/>
    </source>
</evidence>
<evidence type="ECO:0000256" key="9">
    <source>
        <dbReference type="PROSITE-ProRule" id="PRU10141"/>
    </source>
</evidence>
<gene>
    <name evidence="12" type="ORF">CCMP2556_LOCUS50982</name>
</gene>
<evidence type="ECO:0000313" key="12">
    <source>
        <dbReference type="EMBL" id="CAK9109566.1"/>
    </source>
</evidence>
<evidence type="ECO:0000256" key="7">
    <source>
        <dbReference type="ARBA" id="ARBA00047899"/>
    </source>
</evidence>
<feature type="compositionally biased region" description="Polar residues" evidence="10">
    <location>
        <begin position="702"/>
        <end position="716"/>
    </location>
</feature>
<dbReference type="EMBL" id="CAXAMN010027250">
    <property type="protein sequence ID" value="CAK9109566.1"/>
    <property type="molecule type" value="Genomic_DNA"/>
</dbReference>
<evidence type="ECO:0000256" key="5">
    <source>
        <dbReference type="ARBA" id="ARBA00022777"/>
    </source>
</evidence>
<dbReference type="PANTHER" id="PTHR44899:SF3">
    <property type="entry name" value="SERINE_THREONINE-PROTEIN KINASE NEK1"/>
    <property type="match status" value="1"/>
</dbReference>
<dbReference type="PROSITE" id="PS00107">
    <property type="entry name" value="PROTEIN_KINASE_ATP"/>
    <property type="match status" value="1"/>
</dbReference>
<dbReference type="SUPFAM" id="SSF56112">
    <property type="entry name" value="Protein kinase-like (PK-like)"/>
    <property type="match status" value="1"/>
</dbReference>
<evidence type="ECO:0000256" key="10">
    <source>
        <dbReference type="SAM" id="MobiDB-lite"/>
    </source>
</evidence>
<feature type="compositionally biased region" description="Acidic residues" evidence="10">
    <location>
        <begin position="386"/>
        <end position="410"/>
    </location>
</feature>
<feature type="domain" description="Protein kinase" evidence="11">
    <location>
        <begin position="45"/>
        <end position="311"/>
    </location>
</feature>
<name>A0ABP0SB45_9DINO</name>
<dbReference type="Gene3D" id="1.10.510.10">
    <property type="entry name" value="Transferase(Phosphotransferase) domain 1"/>
    <property type="match status" value="1"/>
</dbReference>
<feature type="compositionally biased region" description="Basic and acidic residues" evidence="10">
    <location>
        <begin position="682"/>
        <end position="692"/>
    </location>
</feature>
<proteinExistence type="predicted"/>
<comment type="catalytic activity">
    <reaction evidence="7">
        <text>L-threonyl-[protein] + ATP = O-phospho-L-threonyl-[protein] + ADP + H(+)</text>
        <dbReference type="Rhea" id="RHEA:46608"/>
        <dbReference type="Rhea" id="RHEA-COMP:11060"/>
        <dbReference type="Rhea" id="RHEA-COMP:11605"/>
        <dbReference type="ChEBI" id="CHEBI:15378"/>
        <dbReference type="ChEBI" id="CHEBI:30013"/>
        <dbReference type="ChEBI" id="CHEBI:30616"/>
        <dbReference type="ChEBI" id="CHEBI:61977"/>
        <dbReference type="ChEBI" id="CHEBI:456216"/>
        <dbReference type="EC" id="2.7.11.1"/>
    </reaction>
</comment>
<keyword evidence="3" id="KW-0808">Transferase</keyword>
<reference evidence="12 13" key="1">
    <citation type="submission" date="2024-02" db="EMBL/GenBank/DDBJ databases">
        <authorList>
            <person name="Chen Y."/>
            <person name="Shah S."/>
            <person name="Dougan E. K."/>
            <person name="Thang M."/>
            <person name="Chan C."/>
        </authorList>
    </citation>
    <scope>NUCLEOTIDE SEQUENCE [LARGE SCALE GENOMIC DNA]</scope>
</reference>
<dbReference type="Proteomes" id="UP001642484">
    <property type="component" value="Unassembled WGS sequence"/>
</dbReference>
<dbReference type="PANTHER" id="PTHR44899">
    <property type="entry name" value="CAMK FAMILY PROTEIN KINASE"/>
    <property type="match status" value="1"/>
</dbReference>
<dbReference type="InterPro" id="IPR000719">
    <property type="entry name" value="Prot_kinase_dom"/>
</dbReference>
<feature type="region of interest" description="Disordered" evidence="10">
    <location>
        <begin position="1"/>
        <end position="38"/>
    </location>
</feature>
<evidence type="ECO:0000256" key="8">
    <source>
        <dbReference type="ARBA" id="ARBA00048679"/>
    </source>
</evidence>
<comment type="catalytic activity">
    <reaction evidence="8">
        <text>L-seryl-[protein] + ATP = O-phospho-L-seryl-[protein] + ADP + H(+)</text>
        <dbReference type="Rhea" id="RHEA:17989"/>
        <dbReference type="Rhea" id="RHEA-COMP:9863"/>
        <dbReference type="Rhea" id="RHEA-COMP:11604"/>
        <dbReference type="ChEBI" id="CHEBI:15378"/>
        <dbReference type="ChEBI" id="CHEBI:29999"/>
        <dbReference type="ChEBI" id="CHEBI:30616"/>
        <dbReference type="ChEBI" id="CHEBI:83421"/>
        <dbReference type="ChEBI" id="CHEBI:456216"/>
        <dbReference type="EC" id="2.7.11.1"/>
    </reaction>
</comment>
<evidence type="ECO:0000256" key="3">
    <source>
        <dbReference type="ARBA" id="ARBA00022679"/>
    </source>
</evidence>
<feature type="region of interest" description="Disordered" evidence="10">
    <location>
        <begin position="970"/>
        <end position="1020"/>
    </location>
</feature>
<feature type="region of interest" description="Disordered" evidence="10">
    <location>
        <begin position="452"/>
        <end position="498"/>
    </location>
</feature>
<dbReference type="SMART" id="SM00220">
    <property type="entry name" value="S_TKc"/>
    <property type="match status" value="1"/>
</dbReference>
<feature type="binding site" evidence="9">
    <location>
        <position position="75"/>
    </location>
    <ligand>
        <name>ATP</name>
        <dbReference type="ChEBI" id="CHEBI:30616"/>
    </ligand>
</feature>
<feature type="region of interest" description="Disordered" evidence="10">
    <location>
        <begin position="559"/>
        <end position="752"/>
    </location>
</feature>
<dbReference type="InterPro" id="IPR051131">
    <property type="entry name" value="NEK_Ser/Thr_kinase_NIMA"/>
</dbReference>
<evidence type="ECO:0000313" key="13">
    <source>
        <dbReference type="Proteomes" id="UP001642484"/>
    </source>
</evidence>
<feature type="region of interest" description="Disordered" evidence="10">
    <location>
        <begin position="322"/>
        <end position="359"/>
    </location>
</feature>
<feature type="compositionally biased region" description="Polar residues" evidence="10">
    <location>
        <begin position="478"/>
        <end position="492"/>
    </location>
</feature>
<protein>
    <recommendedName>
        <fullName evidence="1">non-specific serine/threonine protein kinase</fullName>
        <ecNumber evidence="1">2.7.11.1</ecNumber>
    </recommendedName>
</protein>
<feature type="compositionally biased region" description="Low complexity" evidence="10">
    <location>
        <begin position="346"/>
        <end position="357"/>
    </location>
</feature>
<dbReference type="Pfam" id="PF00069">
    <property type="entry name" value="Pkinase"/>
    <property type="match status" value="1"/>
</dbReference>
<keyword evidence="2" id="KW-0723">Serine/threonine-protein kinase</keyword>
<dbReference type="InterPro" id="IPR011009">
    <property type="entry name" value="Kinase-like_dom_sf"/>
</dbReference>
<feature type="compositionally biased region" description="Polar residues" evidence="10">
    <location>
        <begin position="730"/>
        <end position="742"/>
    </location>
</feature>
<dbReference type="EC" id="2.7.11.1" evidence="1"/>
<feature type="compositionally biased region" description="Acidic residues" evidence="10">
    <location>
        <begin position="627"/>
        <end position="681"/>
    </location>
</feature>
<accession>A0ABP0SB45</accession>
<keyword evidence="5" id="KW-0418">Kinase</keyword>
<evidence type="ECO:0000256" key="6">
    <source>
        <dbReference type="ARBA" id="ARBA00022840"/>
    </source>
</evidence>
<feature type="region of interest" description="Disordered" evidence="10">
    <location>
        <begin position="379"/>
        <end position="430"/>
    </location>
</feature>
<comment type="caution">
    <text evidence="12">The sequence shown here is derived from an EMBL/GenBank/DDBJ whole genome shotgun (WGS) entry which is preliminary data.</text>
</comment>
<evidence type="ECO:0000256" key="4">
    <source>
        <dbReference type="ARBA" id="ARBA00022741"/>
    </source>
</evidence>
<dbReference type="PROSITE" id="PS00108">
    <property type="entry name" value="PROTEIN_KINASE_ST"/>
    <property type="match status" value="1"/>
</dbReference>
<organism evidence="12 13">
    <name type="scientific">Durusdinium trenchii</name>
    <dbReference type="NCBI Taxonomy" id="1381693"/>
    <lineage>
        <taxon>Eukaryota</taxon>
        <taxon>Sar</taxon>
        <taxon>Alveolata</taxon>
        <taxon>Dinophyceae</taxon>
        <taxon>Suessiales</taxon>
        <taxon>Symbiodiniaceae</taxon>
        <taxon>Durusdinium</taxon>
    </lineage>
</organism>
<keyword evidence="4 9" id="KW-0547">Nucleotide-binding</keyword>
<keyword evidence="13" id="KW-1185">Reference proteome</keyword>
<evidence type="ECO:0000256" key="2">
    <source>
        <dbReference type="ARBA" id="ARBA00022527"/>
    </source>
</evidence>